<dbReference type="Proteomes" id="UP000236151">
    <property type="component" value="Unassembled WGS sequence"/>
</dbReference>
<dbReference type="OrthoDB" id="2200485at2"/>
<dbReference type="KEGG" id="cthd:CDO33_15905"/>
<evidence type="ECO:0000313" key="2">
    <source>
        <dbReference type="EMBL" id="PNT97229.1"/>
    </source>
</evidence>
<gene>
    <name evidence="2" type="ORF">CDQ84_13685</name>
</gene>
<organism evidence="2 3">
    <name type="scientific">Clostridium thermosuccinogenes</name>
    <dbReference type="NCBI Taxonomy" id="84032"/>
    <lineage>
        <taxon>Bacteria</taxon>
        <taxon>Bacillati</taxon>
        <taxon>Bacillota</taxon>
        <taxon>Clostridia</taxon>
        <taxon>Eubacteriales</taxon>
        <taxon>Clostridiaceae</taxon>
        <taxon>Clostridium</taxon>
    </lineage>
</organism>
<comment type="caution">
    <text evidence="2">The sequence shown here is derived from an EMBL/GenBank/DDBJ whole genome shotgun (WGS) entry which is preliminary data.</text>
</comment>
<proteinExistence type="predicted"/>
<protein>
    <recommendedName>
        <fullName evidence="4">DUF4179 domain-containing protein</fullName>
    </recommendedName>
</protein>
<reference evidence="2 3" key="1">
    <citation type="submission" date="2017-06" db="EMBL/GenBank/DDBJ databases">
        <title>Investigating the central metabolism of Clostridium thermosuccinogenes.</title>
        <authorList>
            <person name="Koendjbiharie J.G."/>
            <person name="van Kranenburg R."/>
        </authorList>
    </citation>
    <scope>NUCLEOTIDE SEQUENCE [LARGE SCALE GENOMIC DNA]</scope>
    <source>
        <strain evidence="2 3">DSM 5806</strain>
    </source>
</reference>
<evidence type="ECO:0008006" key="4">
    <source>
        <dbReference type="Google" id="ProtNLM"/>
    </source>
</evidence>
<sequence>MFEDRYKSMYEQIVPDESLISKTIERINQQAGSKKSKAELYDTKLNGNEPYRTWLPKAKQSKGIRLFFKCATAAAVILVFTFAVMPAIAANVPVIYELMYMVSPSTAQFFMPVQKSCEDNGIRMEVVSTYIHEDTAEVYITLQDLTGNRVDETTDLYDSYSIHLPFDSSATCDLVGYDEKTRTATFLIRITQWGNRRIEGSKLTFSVGCFISGKRAYEDVPIKIDLSSVGKSPKTKETKIYGVSGPNVDKYLPIDKSIVDRTATVIVPSDTIYSPADGFDITGIGYVDGMLHIQFATADRSKNDSHGYFYLKDKDGNKILYDYSVGFVEYGEPGNEDTKIVYDEYIFDIPQDEISNYALYGSFYTSGLYTEGNWQVTFPLQSKDVEQ</sequence>
<keyword evidence="1" id="KW-0812">Transmembrane</keyword>
<dbReference type="EMBL" id="NIOJ01000039">
    <property type="protein sequence ID" value="PNT97229.1"/>
    <property type="molecule type" value="Genomic_DNA"/>
</dbReference>
<keyword evidence="1" id="KW-1133">Transmembrane helix</keyword>
<keyword evidence="3" id="KW-1185">Reference proteome</keyword>
<keyword evidence="1" id="KW-0472">Membrane</keyword>
<name>A0A2K2FEM8_9CLOT</name>
<dbReference type="RefSeq" id="WP_103082298.1">
    <property type="nucleotide sequence ID" value="NZ_CP021850.1"/>
</dbReference>
<feature type="transmembrane region" description="Helical" evidence="1">
    <location>
        <begin position="66"/>
        <end position="89"/>
    </location>
</feature>
<dbReference type="AlphaFoldDB" id="A0A2K2FEM8"/>
<evidence type="ECO:0000313" key="3">
    <source>
        <dbReference type="Proteomes" id="UP000236151"/>
    </source>
</evidence>
<evidence type="ECO:0000256" key="1">
    <source>
        <dbReference type="SAM" id="Phobius"/>
    </source>
</evidence>
<accession>A0A2K2FEM8</accession>